<dbReference type="InterPro" id="IPR021242">
    <property type="entry name" value="DUF2799"/>
</dbReference>
<reference evidence="2" key="1">
    <citation type="submission" date="2016-03" db="EMBL/GenBank/DDBJ databases">
        <title>Microsymbionts genomes from the relict species Vavilovia formosa.</title>
        <authorList>
            <person name="Chirak E."/>
            <person name="Kimeklis A."/>
            <person name="Kopat V."/>
            <person name="Andronov E."/>
        </authorList>
    </citation>
    <scope>NUCLEOTIDE SEQUENCE [LARGE SCALE GENOMIC DNA]</scope>
    <source>
        <strain evidence="2">Vaf12</strain>
    </source>
</reference>
<evidence type="ECO:0008006" key="3">
    <source>
        <dbReference type="Google" id="ProtNLM"/>
    </source>
</evidence>
<proteinExistence type="predicted"/>
<organism evidence="2">
    <name type="scientific">Rhizobium leguminosarum</name>
    <dbReference type="NCBI Taxonomy" id="384"/>
    <lineage>
        <taxon>Bacteria</taxon>
        <taxon>Pseudomonadati</taxon>
        <taxon>Pseudomonadota</taxon>
        <taxon>Alphaproteobacteria</taxon>
        <taxon>Hyphomicrobiales</taxon>
        <taxon>Rhizobiaceae</taxon>
        <taxon>Rhizobium/Agrobacterium group</taxon>
        <taxon>Rhizobium</taxon>
    </lineage>
</organism>
<protein>
    <recommendedName>
        <fullName evidence="3">DUF2799 domain-containing protein</fullName>
    </recommendedName>
</protein>
<gene>
    <name evidence="2" type="ORF">A4A59_05375</name>
</gene>
<dbReference type="Pfam" id="PF10973">
    <property type="entry name" value="DUF2799"/>
    <property type="match status" value="1"/>
</dbReference>
<evidence type="ECO:0000313" key="2">
    <source>
        <dbReference type="EMBL" id="KZA96523.1"/>
    </source>
</evidence>
<dbReference type="AlphaFoldDB" id="A0A154I7F2"/>
<accession>A0A154I7F2</accession>
<evidence type="ECO:0000256" key="1">
    <source>
        <dbReference type="SAM" id="MobiDB-lite"/>
    </source>
</evidence>
<feature type="compositionally biased region" description="Basic and acidic residues" evidence="1">
    <location>
        <begin position="171"/>
        <end position="184"/>
    </location>
</feature>
<dbReference type="Gene3D" id="1.10.287.1490">
    <property type="match status" value="1"/>
</dbReference>
<name>A0A154I7F2_RHILE</name>
<sequence length="207" mass="23147">MIRLFLALAAAIGFGLFLVSCNTLSKEECVAADWRVIGESDGAAGHEPQQRFAAHGKSCERVKIVPDQTIWFQGYQAGLVRYCTPLSGLARGQAGSGYANVCPPETAPGFLRGFGLGSKQHELQARLSSMQNDYSFKETSIDELSDKLRDAKDGDRSELRRRIEDLEDDLHDIRRDQRDVQDDLDRVNEDVEWFQRNPNAELPAPGY</sequence>
<comment type="caution">
    <text evidence="2">The sequence shown here is derived from an EMBL/GenBank/DDBJ whole genome shotgun (WGS) entry which is preliminary data.</text>
</comment>
<dbReference type="RefSeq" id="WP_062945273.1">
    <property type="nucleotide sequence ID" value="NZ_CP171844.1"/>
</dbReference>
<feature type="region of interest" description="Disordered" evidence="1">
    <location>
        <begin position="164"/>
        <end position="184"/>
    </location>
</feature>
<dbReference type="PROSITE" id="PS51257">
    <property type="entry name" value="PROKAR_LIPOPROTEIN"/>
    <property type="match status" value="1"/>
</dbReference>
<dbReference type="EMBL" id="LVYU01000156">
    <property type="protein sequence ID" value="KZA96523.1"/>
    <property type="molecule type" value="Genomic_DNA"/>
</dbReference>